<organism evidence="9 10">
    <name type="scientific">Rotaria magnacalcarata</name>
    <dbReference type="NCBI Taxonomy" id="392030"/>
    <lineage>
        <taxon>Eukaryota</taxon>
        <taxon>Metazoa</taxon>
        <taxon>Spiralia</taxon>
        <taxon>Gnathifera</taxon>
        <taxon>Rotifera</taxon>
        <taxon>Eurotatoria</taxon>
        <taxon>Bdelloidea</taxon>
        <taxon>Philodinida</taxon>
        <taxon>Philodinidae</taxon>
        <taxon>Rotaria</taxon>
    </lineage>
</organism>
<evidence type="ECO:0000259" key="7">
    <source>
        <dbReference type="PROSITE" id="PS51059"/>
    </source>
</evidence>
<comment type="subcellular location">
    <subcellularLocation>
        <location evidence="1">Nucleus</location>
    </subcellularLocation>
</comment>
<dbReference type="EMBL" id="CAJOBG010000167">
    <property type="protein sequence ID" value="CAF3770475.1"/>
    <property type="molecule type" value="Genomic_DNA"/>
</dbReference>
<keyword evidence="2 6" id="KW-0328">Glycosyltransferase</keyword>
<dbReference type="GO" id="GO:0005634">
    <property type="term" value="C:nucleus"/>
    <property type="evidence" value="ECO:0007669"/>
    <property type="project" value="UniProtKB-SubCell"/>
</dbReference>
<dbReference type="SUPFAM" id="SSF56399">
    <property type="entry name" value="ADP-ribosylation"/>
    <property type="match status" value="1"/>
</dbReference>
<evidence type="ECO:0000256" key="2">
    <source>
        <dbReference type="ARBA" id="ARBA00022676"/>
    </source>
</evidence>
<dbReference type="PANTHER" id="PTHR14453:SF67">
    <property type="entry name" value="POLY [ADP-RIBOSE] POLYMERASE"/>
    <property type="match status" value="1"/>
</dbReference>
<dbReference type="PROSITE" id="PS51059">
    <property type="entry name" value="PARP_CATALYTIC"/>
    <property type="match status" value="1"/>
</dbReference>
<gene>
    <name evidence="8" type="ORF">OVN521_LOCUS2208</name>
    <name evidence="9" type="ORF">UXM345_LOCUS4982</name>
</gene>
<dbReference type="InterPro" id="IPR052056">
    <property type="entry name" value="Mono-ARTD/PARP"/>
</dbReference>
<dbReference type="Proteomes" id="UP000663866">
    <property type="component" value="Unassembled WGS sequence"/>
</dbReference>
<dbReference type="GO" id="GO:0003714">
    <property type="term" value="F:transcription corepressor activity"/>
    <property type="evidence" value="ECO:0007669"/>
    <property type="project" value="TreeGrafter"/>
</dbReference>
<evidence type="ECO:0000256" key="5">
    <source>
        <dbReference type="ARBA" id="ARBA00023242"/>
    </source>
</evidence>
<keyword evidence="4 6" id="KW-0520">NAD</keyword>
<dbReference type="GO" id="GO:0003950">
    <property type="term" value="F:NAD+ poly-ADP-ribosyltransferase activity"/>
    <property type="evidence" value="ECO:0007669"/>
    <property type="project" value="UniProtKB-UniRule"/>
</dbReference>
<evidence type="ECO:0000313" key="11">
    <source>
        <dbReference type="Proteomes" id="UP000663866"/>
    </source>
</evidence>
<dbReference type="InterPro" id="IPR012317">
    <property type="entry name" value="Poly(ADP-ribose)pol_cat_dom"/>
</dbReference>
<keyword evidence="5" id="KW-0539">Nucleus</keyword>
<reference evidence="9" key="1">
    <citation type="submission" date="2021-02" db="EMBL/GenBank/DDBJ databases">
        <authorList>
            <person name="Nowell W R."/>
        </authorList>
    </citation>
    <scope>NUCLEOTIDE SEQUENCE</scope>
</reference>
<evidence type="ECO:0000256" key="4">
    <source>
        <dbReference type="ARBA" id="ARBA00023027"/>
    </source>
</evidence>
<protein>
    <recommendedName>
        <fullName evidence="6">Poly [ADP-ribose] polymerase</fullName>
        <shortName evidence="6">PARP</shortName>
        <ecNumber evidence="6">2.4.2.-</ecNumber>
    </recommendedName>
</protein>
<dbReference type="Proteomes" id="UP000663842">
    <property type="component" value="Unassembled WGS sequence"/>
</dbReference>
<feature type="domain" description="PARP catalytic" evidence="7">
    <location>
        <begin position="231"/>
        <end position="427"/>
    </location>
</feature>
<sequence>MAETIEAAIICEHCNTQIKLQDQAKHSRRCSNTRKKRIERKEKVIVNDELDDEKIPCEFCNDRISLDHWSSHSATCADLHRRRIENLRNGIDNEPIDALIPCEYCDKQVHANDIESHTKQCTDKYRRRREEAHNDDIDLIPCEYCHVPISTLELEWHTSECVEVEQRRMNDLAIYPEMDPSNERIPCQFCDQCFPVEQIETHQKRCRHEQRSSNSEQNILHDQAFGDIFSLPQHWDPSSLNNLSRHLLDPRTEEYKFIADKFHSTLPSNRIVRIERIQNRRWYRQYDAHKEDFIERYGNSTEQWLFHGELYSSLLMLLSTVNWLGCRQSESAEAIIHDCFNRSHAVNCAVGQGIYFATQALISHGYTQPDAHKLRHMFMARVLVGKTTTGNPSTRVCPRGYDTTGGNNVFVTYHDAQAYGEYLIVYK</sequence>
<dbReference type="GO" id="GO:0005737">
    <property type="term" value="C:cytoplasm"/>
    <property type="evidence" value="ECO:0007669"/>
    <property type="project" value="TreeGrafter"/>
</dbReference>
<evidence type="ECO:0000256" key="3">
    <source>
        <dbReference type="ARBA" id="ARBA00022679"/>
    </source>
</evidence>
<dbReference type="EMBL" id="CAJOBF010000356">
    <property type="protein sequence ID" value="CAF3804023.1"/>
    <property type="molecule type" value="Genomic_DNA"/>
</dbReference>
<keyword evidence="11" id="KW-1185">Reference proteome</keyword>
<accession>A0A819BY82</accession>
<dbReference type="EC" id="2.4.2.-" evidence="6"/>
<comment type="caution">
    <text evidence="9">The sequence shown here is derived from an EMBL/GenBank/DDBJ whole genome shotgun (WGS) entry which is preliminary data.</text>
</comment>
<dbReference type="PANTHER" id="PTHR14453">
    <property type="entry name" value="PARP/ZINC FINGER CCCH TYPE DOMAIN CONTAINING PROTEIN"/>
    <property type="match status" value="1"/>
</dbReference>
<dbReference type="Gene3D" id="3.90.228.10">
    <property type="match status" value="2"/>
</dbReference>
<dbReference type="Pfam" id="PF00644">
    <property type="entry name" value="PARP"/>
    <property type="match status" value="1"/>
</dbReference>
<evidence type="ECO:0000313" key="8">
    <source>
        <dbReference type="EMBL" id="CAF3770475.1"/>
    </source>
</evidence>
<evidence type="ECO:0000256" key="6">
    <source>
        <dbReference type="RuleBase" id="RU362114"/>
    </source>
</evidence>
<evidence type="ECO:0000313" key="9">
    <source>
        <dbReference type="EMBL" id="CAF3804023.1"/>
    </source>
</evidence>
<dbReference type="AlphaFoldDB" id="A0A819BY82"/>
<evidence type="ECO:0000313" key="10">
    <source>
        <dbReference type="Proteomes" id="UP000663842"/>
    </source>
</evidence>
<evidence type="ECO:0000256" key="1">
    <source>
        <dbReference type="ARBA" id="ARBA00004123"/>
    </source>
</evidence>
<dbReference type="GO" id="GO:0010629">
    <property type="term" value="P:negative regulation of gene expression"/>
    <property type="evidence" value="ECO:0007669"/>
    <property type="project" value="TreeGrafter"/>
</dbReference>
<proteinExistence type="predicted"/>
<keyword evidence="3 6" id="KW-0808">Transferase</keyword>
<name>A0A819BY82_9BILA</name>